<dbReference type="RefSeq" id="WP_132646352.1">
    <property type="nucleotide sequence ID" value="NZ_CP181386.1"/>
</dbReference>
<evidence type="ECO:0000259" key="5">
    <source>
        <dbReference type="PROSITE" id="PS50851"/>
    </source>
</evidence>
<dbReference type="PANTHER" id="PTHR22617">
    <property type="entry name" value="CHEMOTAXIS SENSOR HISTIDINE KINASE-RELATED"/>
    <property type="match status" value="1"/>
</dbReference>
<feature type="region of interest" description="Disordered" evidence="4">
    <location>
        <begin position="1"/>
        <end position="24"/>
    </location>
</feature>
<evidence type="ECO:0000313" key="6">
    <source>
        <dbReference type="EMBL" id="TCP02841.1"/>
    </source>
</evidence>
<dbReference type="GO" id="GO:0007165">
    <property type="term" value="P:signal transduction"/>
    <property type="evidence" value="ECO:0007669"/>
    <property type="project" value="InterPro"/>
</dbReference>
<dbReference type="InterPro" id="IPR039315">
    <property type="entry name" value="CheW"/>
</dbReference>
<accession>A0A4R2M9I5</accession>
<dbReference type="SMART" id="SM00260">
    <property type="entry name" value="CheW"/>
    <property type="match status" value="3"/>
</dbReference>
<feature type="domain" description="CheW-like" evidence="5">
    <location>
        <begin position="383"/>
        <end position="525"/>
    </location>
</feature>
<dbReference type="InterPro" id="IPR036061">
    <property type="entry name" value="CheW-like_dom_sf"/>
</dbReference>
<dbReference type="Gene3D" id="2.40.50.180">
    <property type="entry name" value="CheA-289, Domain 4"/>
    <property type="match status" value="3"/>
</dbReference>
<evidence type="ECO:0000313" key="7">
    <source>
        <dbReference type="Proteomes" id="UP000295106"/>
    </source>
</evidence>
<dbReference type="EMBL" id="SLXD01000005">
    <property type="protein sequence ID" value="TCP02841.1"/>
    <property type="molecule type" value="Genomic_DNA"/>
</dbReference>
<proteinExistence type="predicted"/>
<dbReference type="PANTHER" id="PTHR22617:SF45">
    <property type="entry name" value="CHEMOTAXIS PROTEIN CHEW"/>
    <property type="match status" value="1"/>
</dbReference>
<gene>
    <name evidence="6" type="ORF">EV684_1056</name>
</gene>
<comment type="caution">
    <text evidence="6">The sequence shown here is derived from an EMBL/GenBank/DDBJ whole genome shotgun (WGS) entry which is preliminary data.</text>
</comment>
<feature type="domain" description="CheW-like" evidence="5">
    <location>
        <begin position="204"/>
        <end position="349"/>
    </location>
</feature>
<dbReference type="Proteomes" id="UP000295106">
    <property type="component" value="Unassembled WGS sequence"/>
</dbReference>
<dbReference type="Gene3D" id="2.30.30.40">
    <property type="entry name" value="SH3 Domains"/>
    <property type="match status" value="3"/>
</dbReference>
<name>A0A4R2M9I5_RUBGE</name>
<protein>
    <recommendedName>
        <fullName evidence="2">Chemotaxis protein CheW</fullName>
    </recommendedName>
</protein>
<evidence type="ECO:0000256" key="4">
    <source>
        <dbReference type="SAM" id="MobiDB-lite"/>
    </source>
</evidence>
<dbReference type="GO" id="GO:0006935">
    <property type="term" value="P:chemotaxis"/>
    <property type="evidence" value="ECO:0007669"/>
    <property type="project" value="InterPro"/>
</dbReference>
<dbReference type="OrthoDB" id="9790406at2"/>
<evidence type="ECO:0000256" key="1">
    <source>
        <dbReference type="ARBA" id="ARBA00004496"/>
    </source>
</evidence>
<dbReference type="PROSITE" id="PS50851">
    <property type="entry name" value="CHEW"/>
    <property type="match status" value="3"/>
</dbReference>
<reference evidence="6 7" key="1">
    <citation type="submission" date="2019-03" db="EMBL/GenBank/DDBJ databases">
        <title>Genomic Encyclopedia of Type Strains, Phase IV (KMG-IV): sequencing the most valuable type-strain genomes for metagenomic binning, comparative biology and taxonomic classification.</title>
        <authorList>
            <person name="Goeker M."/>
        </authorList>
    </citation>
    <scope>NUCLEOTIDE SEQUENCE [LARGE SCALE GENOMIC DNA]</scope>
    <source>
        <strain evidence="6 7">DSM 1709</strain>
    </source>
</reference>
<keyword evidence="3" id="KW-0963">Cytoplasm</keyword>
<dbReference type="AlphaFoldDB" id="A0A4R2M9I5"/>
<feature type="domain" description="CheW-like" evidence="5">
    <location>
        <begin position="26"/>
        <end position="170"/>
    </location>
</feature>
<sequence>MNAALTPNAGIPPTDGDEPDDDAGHANQFVTFAVAGELFAVPMAPVQEIIRVPEVAHLPLAPRTLDGLANLRGRVLPIINLRRLFGCDEREHDDATRALVINLGQPLGFVVDRVASVVTIEPGEIEPADSIQSVVDADYLTGVIKRARADGGHDMLLVIDFARLIEGQFAHCGGGAERSSRGGAGLSGAAALAEANEDGGAGDELRLVSFSVAEQEYALDIAEVQEIVQLPERVNELPNTPSHVLGVMSLRQRLLPLVSLRTLFGLPRLAYAEQHRIVVTSLPGGLNVGLVTDSVKEVLSVPRSQAEPMPGMLAAGGGMDEFASICRLEGGKRLVSIIATDRLLRMPAIEAALDATRDAGTPLQQEAAMSADIAEDDSSTDDDTQVVIFRLGAEEFGVPIMSVQEIVRLPETLTRVPRTPAFVEGVINLRGTVLPVIDQRSRLGLPGIERNDRQRIMVYLLAGMRTGFIVDSVAEVLRIPRDHVVAAPAMSDEQSRLISRVAKLDGDKRLVMLIDPQHLLQGREMQQMHQFDNGSQAPLAQAA</sequence>
<organism evidence="6 7">
    <name type="scientific">Rubrivivax gelatinosus</name>
    <name type="common">Rhodocyclus gelatinosus</name>
    <name type="synonym">Rhodopseudomonas gelatinosa</name>
    <dbReference type="NCBI Taxonomy" id="28068"/>
    <lineage>
        <taxon>Bacteria</taxon>
        <taxon>Pseudomonadati</taxon>
        <taxon>Pseudomonadota</taxon>
        <taxon>Betaproteobacteria</taxon>
        <taxon>Burkholderiales</taxon>
        <taxon>Sphaerotilaceae</taxon>
        <taxon>Rubrivivax</taxon>
    </lineage>
</organism>
<dbReference type="GO" id="GO:0005829">
    <property type="term" value="C:cytosol"/>
    <property type="evidence" value="ECO:0007669"/>
    <property type="project" value="TreeGrafter"/>
</dbReference>
<evidence type="ECO:0000256" key="2">
    <source>
        <dbReference type="ARBA" id="ARBA00021483"/>
    </source>
</evidence>
<dbReference type="Pfam" id="PF01584">
    <property type="entry name" value="CheW"/>
    <property type="match status" value="3"/>
</dbReference>
<dbReference type="SUPFAM" id="SSF50341">
    <property type="entry name" value="CheW-like"/>
    <property type="match status" value="3"/>
</dbReference>
<dbReference type="GeneID" id="99684730"/>
<dbReference type="InterPro" id="IPR002545">
    <property type="entry name" value="CheW-lke_dom"/>
</dbReference>
<evidence type="ECO:0000256" key="3">
    <source>
        <dbReference type="ARBA" id="ARBA00022490"/>
    </source>
</evidence>
<comment type="subcellular location">
    <subcellularLocation>
        <location evidence="1">Cytoplasm</location>
    </subcellularLocation>
</comment>